<proteinExistence type="predicted"/>
<dbReference type="AlphaFoldDB" id="A0A6J5WGL7"/>
<protein>
    <submittedName>
        <fullName evidence="1">Uncharacterized protein</fullName>
    </submittedName>
</protein>
<accession>A0A6J5WGL7</accession>
<dbReference type="Proteomes" id="UP000507245">
    <property type="component" value="Unassembled WGS sequence"/>
</dbReference>
<reference evidence="2" key="1">
    <citation type="journal article" date="2020" name="Genome Biol.">
        <title>Gamete binning: chromosome-level and haplotype-resolved genome assembly enabled by high-throughput single-cell sequencing of gamete genomes.</title>
        <authorList>
            <person name="Campoy J.A."/>
            <person name="Sun H."/>
            <person name="Goel M."/>
            <person name="Jiao W.-B."/>
            <person name="Folz-Donahue K."/>
            <person name="Wang N."/>
            <person name="Rubio M."/>
            <person name="Liu C."/>
            <person name="Kukat C."/>
            <person name="Ruiz D."/>
            <person name="Huettel B."/>
            <person name="Schneeberger K."/>
        </authorList>
    </citation>
    <scope>NUCLEOTIDE SEQUENCE [LARGE SCALE GENOMIC DNA]</scope>
    <source>
        <strain evidence="2">cv. Rojo Pasion</strain>
    </source>
</reference>
<name>A0A6J5WGL7_PRUAR</name>
<dbReference type="EMBL" id="CAEKKB010000002">
    <property type="protein sequence ID" value="CAB4299531.1"/>
    <property type="molecule type" value="Genomic_DNA"/>
</dbReference>
<evidence type="ECO:0000313" key="2">
    <source>
        <dbReference type="Proteomes" id="UP000507245"/>
    </source>
</evidence>
<gene>
    <name evidence="1" type="ORF">ORAREDHAP_LOCUS13947</name>
</gene>
<evidence type="ECO:0000313" key="1">
    <source>
        <dbReference type="EMBL" id="CAB4299531.1"/>
    </source>
</evidence>
<sequence>MAWIIVLRHRIMSFLDDVSSSSDSTYFLEGARTWLTAVKRFPKKNIRLSTNRKKMKNWRHYRLLQPAH</sequence>
<keyword evidence="2" id="KW-1185">Reference proteome</keyword>
<organism evidence="1 2">
    <name type="scientific">Prunus armeniaca</name>
    <name type="common">Apricot</name>
    <name type="synonym">Armeniaca vulgaris</name>
    <dbReference type="NCBI Taxonomy" id="36596"/>
    <lineage>
        <taxon>Eukaryota</taxon>
        <taxon>Viridiplantae</taxon>
        <taxon>Streptophyta</taxon>
        <taxon>Embryophyta</taxon>
        <taxon>Tracheophyta</taxon>
        <taxon>Spermatophyta</taxon>
        <taxon>Magnoliopsida</taxon>
        <taxon>eudicotyledons</taxon>
        <taxon>Gunneridae</taxon>
        <taxon>Pentapetalae</taxon>
        <taxon>rosids</taxon>
        <taxon>fabids</taxon>
        <taxon>Rosales</taxon>
        <taxon>Rosaceae</taxon>
        <taxon>Amygdaloideae</taxon>
        <taxon>Amygdaleae</taxon>
        <taxon>Prunus</taxon>
    </lineage>
</organism>